<organism evidence="1">
    <name type="scientific">viral metagenome</name>
    <dbReference type="NCBI Taxonomy" id="1070528"/>
    <lineage>
        <taxon>unclassified sequences</taxon>
        <taxon>metagenomes</taxon>
        <taxon>organismal metagenomes</taxon>
    </lineage>
</organism>
<sequence length="117" mass="13502">MLREQVAEQLYDWDCLNKPYDCVEFGHTNSNASYWRDRADQILNLFKKEVDKLKEIDYEEEARAVNRGVDKAIEWSICNPNAPGTSFLSMREQCITESVKQTQLQADKDKLLALIGG</sequence>
<reference evidence="1" key="1">
    <citation type="submission" date="2020-03" db="EMBL/GenBank/DDBJ databases">
        <title>The deep terrestrial virosphere.</title>
        <authorList>
            <person name="Holmfeldt K."/>
            <person name="Nilsson E."/>
            <person name="Simone D."/>
            <person name="Lopez-Fernandez M."/>
            <person name="Wu X."/>
            <person name="de Brujin I."/>
            <person name="Lundin D."/>
            <person name="Andersson A."/>
            <person name="Bertilsson S."/>
            <person name="Dopson M."/>
        </authorList>
    </citation>
    <scope>NUCLEOTIDE SEQUENCE</scope>
    <source>
        <strain evidence="2">MM415B01221</strain>
        <strain evidence="1">TM448A01550</strain>
        <strain evidence="3">TM448B05832</strain>
    </source>
</reference>
<dbReference type="EMBL" id="MT144168">
    <property type="protein sequence ID" value="QJA50004.1"/>
    <property type="molecule type" value="Genomic_DNA"/>
</dbReference>
<proteinExistence type="predicted"/>
<dbReference type="EMBL" id="MT141388">
    <property type="protein sequence ID" value="QJA59917.1"/>
    <property type="molecule type" value="Genomic_DNA"/>
</dbReference>
<evidence type="ECO:0000313" key="1">
    <source>
        <dbReference type="EMBL" id="QJA50004.1"/>
    </source>
</evidence>
<dbReference type="AlphaFoldDB" id="A0A6H1ZR08"/>
<name>A0A6H1ZR08_9ZZZZ</name>
<accession>A0A6H1ZR08</accession>
<evidence type="ECO:0000313" key="2">
    <source>
        <dbReference type="EMBL" id="QJA59917.1"/>
    </source>
</evidence>
<dbReference type="EMBL" id="MT145139">
    <property type="protein sequence ID" value="QJI04007.1"/>
    <property type="molecule type" value="Genomic_DNA"/>
</dbReference>
<gene>
    <name evidence="2" type="ORF">MM415B01221_0026</name>
    <name evidence="1" type="ORF">TM448A01550_0019</name>
    <name evidence="3" type="ORF">TM448B05832_0006</name>
</gene>
<protein>
    <submittedName>
        <fullName evidence="1">Uncharacterized protein</fullName>
    </submittedName>
</protein>
<evidence type="ECO:0000313" key="3">
    <source>
        <dbReference type="EMBL" id="QJI04007.1"/>
    </source>
</evidence>